<dbReference type="GO" id="GO:0006301">
    <property type="term" value="P:DNA damage tolerance"/>
    <property type="evidence" value="ECO:0007669"/>
    <property type="project" value="EnsemblFungi"/>
</dbReference>
<accession>A0A1G4J7U8</accession>
<evidence type="ECO:0000256" key="1">
    <source>
        <dbReference type="RuleBase" id="RU368018"/>
    </source>
</evidence>
<dbReference type="InterPro" id="IPR036388">
    <property type="entry name" value="WH-like_DNA-bd_sf"/>
</dbReference>
<comment type="similarity">
    <text evidence="1">Belongs to the NSE1 family.</text>
</comment>
<proteinExistence type="inferred from homology"/>
<dbReference type="GO" id="GO:0030915">
    <property type="term" value="C:Smc5-Smc6 complex"/>
    <property type="evidence" value="ECO:0007669"/>
    <property type="project" value="UniProtKB-UniRule"/>
</dbReference>
<comment type="catalytic activity">
    <reaction evidence="1">
        <text>S-ubiquitinyl-[E2 ubiquitin-conjugating enzyme]-L-cysteine + [acceptor protein]-L-lysine = [E2 ubiquitin-conjugating enzyme]-L-cysteine + N(6)-ubiquitinyl-[acceptor protein]-L-lysine.</text>
        <dbReference type="EC" id="2.3.2.27"/>
    </reaction>
</comment>
<dbReference type="EMBL" id="LT598454">
    <property type="protein sequence ID" value="SCU85916.1"/>
    <property type="molecule type" value="Genomic_DNA"/>
</dbReference>
<protein>
    <recommendedName>
        <fullName evidence="1">Non-structural maintenance of chromosomes element 1 homolog</fullName>
        <ecNumber evidence="1">2.3.2.27</ecNumber>
    </recommendedName>
</protein>
<keyword evidence="1" id="KW-0233">DNA recombination</keyword>
<keyword evidence="3" id="KW-1185">Reference proteome</keyword>
<keyword evidence="1" id="KW-0539">Nucleus</keyword>
<name>A0A1G4J7U8_9SACH</name>
<gene>
    <name evidence="2" type="ORF">LADA_0D10792G</name>
</gene>
<keyword evidence="1" id="KW-0227">DNA damage</keyword>
<keyword evidence="1" id="KW-0863">Zinc-finger</keyword>
<dbReference type="InterPro" id="IPR011513">
    <property type="entry name" value="Nse1"/>
</dbReference>
<organism evidence="2 3">
    <name type="scientific">Lachancea dasiensis</name>
    <dbReference type="NCBI Taxonomy" id="1072105"/>
    <lineage>
        <taxon>Eukaryota</taxon>
        <taxon>Fungi</taxon>
        <taxon>Dikarya</taxon>
        <taxon>Ascomycota</taxon>
        <taxon>Saccharomycotina</taxon>
        <taxon>Saccharomycetes</taxon>
        <taxon>Saccharomycetales</taxon>
        <taxon>Saccharomycetaceae</taxon>
        <taxon>Lachancea</taxon>
    </lineage>
</organism>
<dbReference type="GO" id="GO:0000724">
    <property type="term" value="P:double-strand break repair via homologous recombination"/>
    <property type="evidence" value="ECO:0007669"/>
    <property type="project" value="TreeGrafter"/>
</dbReference>
<dbReference type="Proteomes" id="UP000190274">
    <property type="component" value="Chromosome D"/>
</dbReference>
<evidence type="ECO:0000313" key="2">
    <source>
        <dbReference type="EMBL" id="SCU85916.1"/>
    </source>
</evidence>
<comment type="subunit">
    <text evidence="1">Component of the Smc5-Smc6 complex.</text>
</comment>
<comment type="subcellular location">
    <subcellularLocation>
        <location evidence="1">Nucleus</location>
    </subcellularLocation>
</comment>
<dbReference type="Gene3D" id="1.10.10.10">
    <property type="entry name" value="Winged helix-like DNA-binding domain superfamily/Winged helix DNA-binding domain"/>
    <property type="match status" value="1"/>
</dbReference>
<dbReference type="PANTHER" id="PTHR20973">
    <property type="entry name" value="NON-SMC ELEMENT 1-RELATED"/>
    <property type="match status" value="1"/>
</dbReference>
<evidence type="ECO:0000313" key="3">
    <source>
        <dbReference type="Proteomes" id="UP000190274"/>
    </source>
</evidence>
<dbReference type="Pfam" id="PF07574">
    <property type="entry name" value="SMC_Nse1"/>
    <property type="match status" value="1"/>
</dbReference>
<keyword evidence="1" id="KW-0862">Zinc</keyword>
<dbReference type="GO" id="GO:0019789">
    <property type="term" value="F:SUMO transferase activity"/>
    <property type="evidence" value="ECO:0007669"/>
    <property type="project" value="EnsemblFungi"/>
</dbReference>
<keyword evidence="1" id="KW-0833">Ubl conjugation pathway</keyword>
<keyword evidence="1" id="KW-0479">Metal-binding</keyword>
<keyword evidence="1" id="KW-0808">Transferase</keyword>
<dbReference type="AlphaFoldDB" id="A0A1G4J7U8"/>
<comment type="function">
    <text evidence="1">Acts in a DNA repair pathway for removal of UV-induced DNA damage that is distinct from classical nucleotide excision repair and in repair of ionizing radiation damage. Functions in homologous recombination repair of DNA double strand breaks and in recovery of stalled replication forks.</text>
</comment>
<sequence>MEGDPPEVSKNCKVLSEDDKNKYLLQYLLLHRGSCEEYQLLEALKTLDDSNDSGVESWEVNLKNRITNINISLRRLDYKVIRQMGRLGAWSYVYVDLAPGDDTKLATAFKPDDLKFVQWAINKFLGEDTEPQVVRGVKSKVENAVDQVLSERFGESHFAGLNKRVFYTCGSSELCQCEIINALQAEKVLSRLCQLRWFYESSQGRFGLDVRALAELQEYIKGRFDIPNCVVCNDLTLEGAMCQCSESAWHVTCLRHFLTHVGDTCQNCGGSMKDAIYMA</sequence>
<dbReference type="EC" id="2.3.2.27" evidence="1"/>
<dbReference type="PANTHER" id="PTHR20973:SF0">
    <property type="entry name" value="NON-STRUCTURAL MAINTENANCE OF CHROMOSOMES ELEMENT 1 HOMOLOG"/>
    <property type="match status" value="1"/>
</dbReference>
<reference evidence="2 3" key="1">
    <citation type="submission" date="2016-03" db="EMBL/GenBank/DDBJ databases">
        <authorList>
            <person name="Devillers H."/>
        </authorList>
    </citation>
    <scope>NUCLEOTIDE SEQUENCE [LARGE SCALE GENOMIC DNA]</scope>
    <source>
        <strain evidence="2">CBS 10888</strain>
    </source>
</reference>
<dbReference type="GO" id="GO:0008270">
    <property type="term" value="F:zinc ion binding"/>
    <property type="evidence" value="ECO:0007669"/>
    <property type="project" value="UniProtKB-KW"/>
</dbReference>
<dbReference type="STRING" id="1266660.A0A1G4J7U8"/>
<dbReference type="OrthoDB" id="185455at2759"/>
<keyword evidence="1" id="KW-0234">DNA repair</keyword>
<dbReference type="GO" id="GO:0005634">
    <property type="term" value="C:nucleus"/>
    <property type="evidence" value="ECO:0007669"/>
    <property type="project" value="UniProtKB-SubCell"/>
</dbReference>
<dbReference type="GO" id="GO:0061630">
    <property type="term" value="F:ubiquitin protein ligase activity"/>
    <property type="evidence" value="ECO:0007669"/>
    <property type="project" value="UniProtKB-EC"/>
</dbReference>